<feature type="compositionally biased region" description="Polar residues" evidence="1">
    <location>
        <begin position="395"/>
        <end position="415"/>
    </location>
</feature>
<dbReference type="SUPFAM" id="SSF52540">
    <property type="entry name" value="P-loop containing nucleoside triphosphate hydrolases"/>
    <property type="match status" value="1"/>
</dbReference>
<feature type="compositionally biased region" description="Basic and acidic residues" evidence="1">
    <location>
        <begin position="608"/>
        <end position="642"/>
    </location>
</feature>
<feature type="compositionally biased region" description="Acidic residues" evidence="1">
    <location>
        <begin position="419"/>
        <end position="428"/>
    </location>
</feature>
<feature type="compositionally biased region" description="Basic and acidic residues" evidence="1">
    <location>
        <begin position="493"/>
        <end position="504"/>
    </location>
</feature>
<feature type="compositionally biased region" description="Pro residues" evidence="1">
    <location>
        <begin position="14"/>
        <end position="28"/>
    </location>
</feature>
<feature type="compositionally biased region" description="Basic and acidic residues" evidence="1">
    <location>
        <begin position="563"/>
        <end position="584"/>
    </location>
</feature>
<feature type="region of interest" description="Disordered" evidence="1">
    <location>
        <begin position="382"/>
        <end position="742"/>
    </location>
</feature>
<gene>
    <name evidence="2" type="ORF">ACHAWO_002588</name>
</gene>
<dbReference type="Proteomes" id="UP001530400">
    <property type="component" value="Unassembled WGS sequence"/>
</dbReference>
<sequence>MWSAISSYLGESAPPAPPTTPRRLPPTTPRKLSTVMTLSAEKRAHDAPIGADNSSSTNNKSCQKAEEVIILRGIIVGTAQSGKTSLLRRLRSEDITDGETRKLMALLPWKIPNDALGSILQVDQEVVQLYLSEAASFSSQDPTNQSVDERKTAMCKEWRDRIHQATRKHARKQVDFIVWMVDARQDADSVVEFVQLGLECLYPSSHVNTDQNEAAADKKTSVQSLCILLNFRDLQKDNQSLLQQIRDVADKVISQHKTNGKSTAMQTSSILVYEASMLTNYGIQSLQSFITLPYLMYKENEYQRRIREVRKGYESVKRGLMTSNDTSYGDYIKQNAAAAKQQVTTPKRSQTSPQKYFNSPLSNKIRSDSLELSRSIDKQLEEVIPDGSGKPRQLFPTQRLSQPPWTPLDGTSQNLDYFFSDDESDQENELTAPQDLASRKATNVVLDSDGDSNSDNENDAESDDEFYIDNTGQRHDHSEKLDESKPQTAADLSEEKKEYDKPSNMEDTILEATEDSKENSDAEQDQVDANDLNASATPQEKNDAPTDAVALENSDEDESSSVEETKNEHDEIQMLTNDEVKKEYVNGVNENKSPSDDFVEPALGDSSRVLDKSTLDDESETSLKRDDISSDNAMRKANRDSDENTNDTLSSQVHPECKEEARSQMVLESDDESSTVNVQNKVLLDSDDESIDNAQTKVKSKQTNDRDTHKEVIPKAEKLTPSQSAPITTKKAEPEIESKPVSTVSNAALAAIEAARFEAERALGGGTAATKSKEKKSKKEKKKSKDKSKKSKKKDGKVPEI</sequence>
<dbReference type="PANTHER" id="PTHR14932:SF1">
    <property type="entry name" value="RAB-LIKE PROTEIN 6"/>
    <property type="match status" value="1"/>
</dbReference>
<feature type="compositionally biased region" description="Basic and acidic residues" evidence="1">
    <location>
        <begin position="702"/>
        <end position="718"/>
    </location>
</feature>
<feature type="region of interest" description="Disordered" evidence="1">
    <location>
        <begin position="41"/>
        <end position="60"/>
    </location>
</feature>
<keyword evidence="3" id="KW-1185">Reference proteome</keyword>
<accession>A0ABD3P4E3</accession>
<reference evidence="2 3" key="1">
    <citation type="submission" date="2024-10" db="EMBL/GenBank/DDBJ databases">
        <title>Updated reference genomes for cyclostephanoid diatoms.</title>
        <authorList>
            <person name="Roberts W.R."/>
            <person name="Alverson A.J."/>
        </authorList>
    </citation>
    <scope>NUCLEOTIDE SEQUENCE [LARGE SCALE GENOMIC DNA]</scope>
    <source>
        <strain evidence="2 3">AJA010-31</strain>
    </source>
</reference>
<evidence type="ECO:0000313" key="2">
    <source>
        <dbReference type="EMBL" id="KAL3782663.1"/>
    </source>
</evidence>
<proteinExistence type="predicted"/>
<feature type="compositionally biased region" description="Basic and acidic residues" evidence="1">
    <location>
        <begin position="472"/>
        <end position="485"/>
    </location>
</feature>
<dbReference type="AlphaFoldDB" id="A0ABD3P4E3"/>
<dbReference type="InterPro" id="IPR027417">
    <property type="entry name" value="P-loop_NTPase"/>
</dbReference>
<feature type="region of interest" description="Disordered" evidence="1">
    <location>
        <begin position="340"/>
        <end position="363"/>
    </location>
</feature>
<feature type="region of interest" description="Disordered" evidence="1">
    <location>
        <begin position="1"/>
        <end position="33"/>
    </location>
</feature>
<evidence type="ECO:0000256" key="1">
    <source>
        <dbReference type="SAM" id="MobiDB-lite"/>
    </source>
</evidence>
<feature type="region of interest" description="Disordered" evidence="1">
    <location>
        <begin position="761"/>
        <end position="801"/>
    </location>
</feature>
<protein>
    <submittedName>
        <fullName evidence="2">Uncharacterized protein</fullName>
    </submittedName>
</protein>
<evidence type="ECO:0000313" key="3">
    <source>
        <dbReference type="Proteomes" id="UP001530400"/>
    </source>
</evidence>
<comment type="caution">
    <text evidence="2">The sequence shown here is derived from an EMBL/GenBank/DDBJ whole genome shotgun (WGS) entry which is preliminary data.</text>
</comment>
<feature type="compositionally biased region" description="Basic residues" evidence="1">
    <location>
        <begin position="773"/>
        <end position="795"/>
    </location>
</feature>
<feature type="compositionally biased region" description="Acidic residues" evidence="1">
    <location>
        <begin position="448"/>
        <end position="467"/>
    </location>
</feature>
<dbReference type="InterPro" id="IPR040385">
    <property type="entry name" value="RABL6"/>
</dbReference>
<dbReference type="Gene3D" id="3.40.50.300">
    <property type="entry name" value="P-loop containing nucleotide triphosphate hydrolases"/>
    <property type="match status" value="1"/>
</dbReference>
<name>A0ABD3P4E3_9STRA</name>
<organism evidence="2 3">
    <name type="scientific">Cyclotella atomus</name>
    <dbReference type="NCBI Taxonomy" id="382360"/>
    <lineage>
        <taxon>Eukaryota</taxon>
        <taxon>Sar</taxon>
        <taxon>Stramenopiles</taxon>
        <taxon>Ochrophyta</taxon>
        <taxon>Bacillariophyta</taxon>
        <taxon>Coscinodiscophyceae</taxon>
        <taxon>Thalassiosirophycidae</taxon>
        <taxon>Stephanodiscales</taxon>
        <taxon>Stephanodiscaceae</taxon>
        <taxon>Cyclotella</taxon>
    </lineage>
</organism>
<dbReference type="EMBL" id="JALLPJ020000798">
    <property type="protein sequence ID" value="KAL3782663.1"/>
    <property type="molecule type" value="Genomic_DNA"/>
</dbReference>
<dbReference type="PANTHER" id="PTHR14932">
    <property type="entry name" value="RAS GTPASE-RELATED"/>
    <property type="match status" value="1"/>
</dbReference>
<feature type="compositionally biased region" description="Polar residues" evidence="1">
    <location>
        <begin position="341"/>
        <end position="363"/>
    </location>
</feature>